<evidence type="ECO:0000313" key="2">
    <source>
        <dbReference type="EMBL" id="RYR30863.1"/>
    </source>
</evidence>
<evidence type="ECO:0000256" key="1">
    <source>
        <dbReference type="SAM" id="MobiDB-lite"/>
    </source>
</evidence>
<dbReference type="Proteomes" id="UP000289738">
    <property type="component" value="Chromosome B01"/>
</dbReference>
<feature type="region of interest" description="Disordered" evidence="1">
    <location>
        <begin position="178"/>
        <end position="205"/>
    </location>
</feature>
<protein>
    <submittedName>
        <fullName evidence="2">Uncharacterized protein</fullName>
    </submittedName>
</protein>
<evidence type="ECO:0000313" key="3">
    <source>
        <dbReference type="Proteomes" id="UP000289738"/>
    </source>
</evidence>
<dbReference type="EMBL" id="SDMP01000011">
    <property type="protein sequence ID" value="RYR30863.1"/>
    <property type="molecule type" value="Genomic_DNA"/>
</dbReference>
<accession>A0A445AWU7</accession>
<comment type="caution">
    <text evidence="2">The sequence shown here is derived from an EMBL/GenBank/DDBJ whole genome shotgun (WGS) entry which is preliminary data.</text>
</comment>
<sequence length="629" mass="73251">MIRFKNARSRCYVSLSESEVVKITIMGLGFYIRQKLLNVHISDLAHLAEKVRQVELLKKEKEKYENEKSCFVAMEFLEEEFDLEAEVDLAKLKKGPPYICSLLKKLLGNEKLNDSKLKSGKRYIRSVYPRVGDGLLDFLVQQKLKDHDVSLCPRCNTVFDVEVAAIFEKERMKKELAHREEQARQKQPIRRAEGPPQHNMIAPISRSQAIGVQWIRNCQEFHNRDTQYRRNPQWGHRRPPRGQYPYYRGRATRYLRGRGRRNQQQTNKSQNNRGKRETPSVHSRIVFPSDGETCPKGIPSPTKLDKGKAVVSTSGVDKDKDVDLEEEYFEEVDDEMVLTISIIPTEYLGEYEGDLEDDYDIDNEKVFSFIRYEDEPGYFLRPSEKQKFHLCPLHITTTMSGIKINKVLIDDGVVISLLPERMLIKVGKYPDDLVPTNIAVTDFSEGFTVKLRHPHLIVPQLVGTVRLRKDLRHCSMEHAQEVSDYLTKKEKVLGSFLSQNTVEFSHRPRPKFKRETGCCSTFRCWCRNGYLVLLNKMNQIREQWFLALEKRQEQEKLIEQQSRSKISSIRLLSLGQLHHHHPSPEGQQEDFGLRVHYLQKSFRSTIVSVTEKRIKVRTSSNKGDFEKLN</sequence>
<feature type="region of interest" description="Disordered" evidence="1">
    <location>
        <begin position="229"/>
        <end position="248"/>
    </location>
</feature>
<feature type="region of interest" description="Disordered" evidence="1">
    <location>
        <begin position="253"/>
        <end position="310"/>
    </location>
</feature>
<feature type="compositionally biased region" description="Polar residues" evidence="1">
    <location>
        <begin position="262"/>
        <end position="272"/>
    </location>
</feature>
<dbReference type="AlphaFoldDB" id="A0A445AWU7"/>
<proteinExistence type="predicted"/>
<reference evidence="2 3" key="1">
    <citation type="submission" date="2019-01" db="EMBL/GenBank/DDBJ databases">
        <title>Sequencing of cultivated peanut Arachis hypogaea provides insights into genome evolution and oil improvement.</title>
        <authorList>
            <person name="Chen X."/>
        </authorList>
    </citation>
    <scope>NUCLEOTIDE SEQUENCE [LARGE SCALE GENOMIC DNA]</scope>
    <source>
        <strain evidence="3">cv. Fuhuasheng</strain>
        <tissue evidence="2">Leaves</tissue>
    </source>
</reference>
<name>A0A445AWU7_ARAHY</name>
<organism evidence="2 3">
    <name type="scientific">Arachis hypogaea</name>
    <name type="common">Peanut</name>
    <dbReference type="NCBI Taxonomy" id="3818"/>
    <lineage>
        <taxon>Eukaryota</taxon>
        <taxon>Viridiplantae</taxon>
        <taxon>Streptophyta</taxon>
        <taxon>Embryophyta</taxon>
        <taxon>Tracheophyta</taxon>
        <taxon>Spermatophyta</taxon>
        <taxon>Magnoliopsida</taxon>
        <taxon>eudicotyledons</taxon>
        <taxon>Gunneridae</taxon>
        <taxon>Pentapetalae</taxon>
        <taxon>rosids</taxon>
        <taxon>fabids</taxon>
        <taxon>Fabales</taxon>
        <taxon>Fabaceae</taxon>
        <taxon>Papilionoideae</taxon>
        <taxon>50 kb inversion clade</taxon>
        <taxon>dalbergioids sensu lato</taxon>
        <taxon>Dalbergieae</taxon>
        <taxon>Pterocarpus clade</taxon>
        <taxon>Arachis</taxon>
    </lineage>
</organism>
<gene>
    <name evidence="2" type="ORF">Ahy_B01g055638</name>
</gene>
<keyword evidence="3" id="KW-1185">Reference proteome</keyword>